<feature type="compositionally biased region" description="Polar residues" evidence="1">
    <location>
        <begin position="27"/>
        <end position="44"/>
    </location>
</feature>
<sequence>MISNIHFVGIWTKHDENAYSDDAMGEMSSNDQDTGATGDSKNTSIGSPTYCEENRIKPLCEMNVAEICKWLTDVKECTKLNFDVDSFLTNEIDGEAFVSLTIDELKELIPALGTRKKLIMERDKIASSVIPRSTYLYDIKKTPTDIKLSEILRKFDNEVGINIEKVQSLTSNQSRVKNLIDPVHRFILPKNAEEEEILNCFLTETVKFGAACMNERTNGTIHFGIVGSTENEDNYNAGKIVGIHVNKISFQNQYFFPDQQSKALSCIRPAKFIEVTTSVGKSDILHVIEVDVVPSFRIINGESFFLKLLDGNEKDSCRFYRYSENGPALQNHKNIAEYMKECHTLSENRKDAEDHDFLCCGCDRIESDIYPLLFINSPDTNMGMQTELEPFAFLKDIPFRAIFDFAQNREKSIMYKYLNEDLKQKKFDIDRVDKKQMKETFDGLKESSVPSWVFCSSDMA</sequence>
<evidence type="ECO:0000313" key="3">
    <source>
        <dbReference type="Proteomes" id="UP001217089"/>
    </source>
</evidence>
<protein>
    <recommendedName>
        <fullName evidence="4">SAM domain-containing protein</fullName>
    </recommendedName>
</protein>
<dbReference type="EMBL" id="JARBDR010000440">
    <property type="protein sequence ID" value="KAJ8312177.1"/>
    <property type="molecule type" value="Genomic_DNA"/>
</dbReference>
<dbReference type="Gene3D" id="1.10.150.50">
    <property type="entry name" value="Transcription Factor, Ets-1"/>
    <property type="match status" value="1"/>
</dbReference>
<feature type="region of interest" description="Disordered" evidence="1">
    <location>
        <begin position="22"/>
        <end position="44"/>
    </location>
</feature>
<evidence type="ECO:0008006" key="4">
    <source>
        <dbReference type="Google" id="ProtNLM"/>
    </source>
</evidence>
<organism evidence="2 3">
    <name type="scientific">Tegillarca granosa</name>
    <name type="common">Malaysian cockle</name>
    <name type="synonym">Anadara granosa</name>
    <dbReference type="NCBI Taxonomy" id="220873"/>
    <lineage>
        <taxon>Eukaryota</taxon>
        <taxon>Metazoa</taxon>
        <taxon>Spiralia</taxon>
        <taxon>Lophotrochozoa</taxon>
        <taxon>Mollusca</taxon>
        <taxon>Bivalvia</taxon>
        <taxon>Autobranchia</taxon>
        <taxon>Pteriomorphia</taxon>
        <taxon>Arcoida</taxon>
        <taxon>Arcoidea</taxon>
        <taxon>Arcidae</taxon>
        <taxon>Tegillarca</taxon>
    </lineage>
</organism>
<gene>
    <name evidence="2" type="ORF">KUTeg_009550</name>
</gene>
<dbReference type="PANTHER" id="PTHR16155:SF19">
    <property type="entry name" value="DED DOMAIN-CONTAINING PROTEIN"/>
    <property type="match status" value="1"/>
</dbReference>
<evidence type="ECO:0000313" key="2">
    <source>
        <dbReference type="EMBL" id="KAJ8312177.1"/>
    </source>
</evidence>
<dbReference type="PANTHER" id="PTHR16155">
    <property type="entry name" value="DED DOMAIN-CONTAINING PROTEIN"/>
    <property type="match status" value="1"/>
</dbReference>
<dbReference type="Proteomes" id="UP001217089">
    <property type="component" value="Unassembled WGS sequence"/>
</dbReference>
<name>A0ABQ9F8I7_TEGGR</name>
<keyword evidence="3" id="KW-1185">Reference proteome</keyword>
<dbReference type="SUPFAM" id="SSF47769">
    <property type="entry name" value="SAM/Pointed domain"/>
    <property type="match status" value="1"/>
</dbReference>
<evidence type="ECO:0000256" key="1">
    <source>
        <dbReference type="SAM" id="MobiDB-lite"/>
    </source>
</evidence>
<comment type="caution">
    <text evidence="2">The sequence shown here is derived from an EMBL/GenBank/DDBJ whole genome shotgun (WGS) entry which is preliminary data.</text>
</comment>
<reference evidence="2 3" key="1">
    <citation type="submission" date="2022-12" db="EMBL/GenBank/DDBJ databases">
        <title>Chromosome-level genome of Tegillarca granosa.</title>
        <authorList>
            <person name="Kim J."/>
        </authorList>
    </citation>
    <scope>NUCLEOTIDE SEQUENCE [LARGE SCALE GENOMIC DNA]</scope>
    <source>
        <strain evidence="2">Teg-2019</strain>
        <tissue evidence="2">Adductor muscle</tissue>
    </source>
</reference>
<dbReference type="InterPro" id="IPR013761">
    <property type="entry name" value="SAM/pointed_sf"/>
</dbReference>
<proteinExistence type="predicted"/>
<accession>A0ABQ9F8I7</accession>